<evidence type="ECO:0000313" key="4">
    <source>
        <dbReference type="EMBL" id="TXL66765.1"/>
    </source>
</evidence>
<evidence type="ECO:0000259" key="3">
    <source>
        <dbReference type="Pfam" id="PF02397"/>
    </source>
</evidence>
<proteinExistence type="inferred from homology"/>
<dbReference type="RefSeq" id="WP_147666164.1">
    <property type="nucleotide sequence ID" value="NZ_VDUW01000002.1"/>
</dbReference>
<organism evidence="4 5">
    <name type="scientific">Cerasibacillus terrae</name>
    <dbReference type="NCBI Taxonomy" id="2498845"/>
    <lineage>
        <taxon>Bacteria</taxon>
        <taxon>Bacillati</taxon>
        <taxon>Bacillota</taxon>
        <taxon>Bacilli</taxon>
        <taxon>Bacillales</taxon>
        <taxon>Bacillaceae</taxon>
        <taxon>Cerasibacillus</taxon>
    </lineage>
</organism>
<keyword evidence="2" id="KW-0472">Membrane</keyword>
<feature type="domain" description="Bacterial sugar transferase" evidence="3">
    <location>
        <begin position="9"/>
        <end position="191"/>
    </location>
</feature>
<accession>A0A5C8P0K9</accession>
<protein>
    <submittedName>
        <fullName evidence="4">Sugar transferase</fullName>
    </submittedName>
</protein>
<comment type="caution">
    <text evidence="4">The sequence shown here is derived from an EMBL/GenBank/DDBJ whole genome shotgun (WGS) entry which is preliminary data.</text>
</comment>
<feature type="transmembrane region" description="Helical" evidence="2">
    <location>
        <begin position="12"/>
        <end position="35"/>
    </location>
</feature>
<keyword evidence="2" id="KW-1133">Transmembrane helix</keyword>
<dbReference type="GO" id="GO:0016780">
    <property type="term" value="F:phosphotransferase activity, for other substituted phosphate groups"/>
    <property type="evidence" value="ECO:0007669"/>
    <property type="project" value="TreeGrafter"/>
</dbReference>
<dbReference type="InterPro" id="IPR003362">
    <property type="entry name" value="Bact_transf"/>
</dbReference>
<dbReference type="Proteomes" id="UP000321574">
    <property type="component" value="Unassembled WGS sequence"/>
</dbReference>
<name>A0A5C8P0K9_9BACI</name>
<evidence type="ECO:0000256" key="2">
    <source>
        <dbReference type="SAM" id="Phobius"/>
    </source>
</evidence>
<keyword evidence="2" id="KW-0812">Transmembrane</keyword>
<dbReference type="OrthoDB" id="9808602at2"/>
<dbReference type="AlphaFoldDB" id="A0A5C8P0K9"/>
<dbReference type="EMBL" id="VDUW01000002">
    <property type="protein sequence ID" value="TXL66765.1"/>
    <property type="molecule type" value="Genomic_DNA"/>
</dbReference>
<dbReference type="Pfam" id="PF02397">
    <property type="entry name" value="Bac_transf"/>
    <property type="match status" value="1"/>
</dbReference>
<evidence type="ECO:0000313" key="5">
    <source>
        <dbReference type="Proteomes" id="UP000321574"/>
    </source>
</evidence>
<comment type="similarity">
    <text evidence="1">Belongs to the bacterial sugar transferase family.</text>
</comment>
<dbReference type="PANTHER" id="PTHR30576">
    <property type="entry name" value="COLANIC BIOSYNTHESIS UDP-GLUCOSE LIPID CARRIER TRANSFERASE"/>
    <property type="match status" value="1"/>
</dbReference>
<sequence>MKALNLFIKRIIDFFGSLIGIIIISPLLLLIAISIKLTSKGPVFFKQERLGKGGKTFKIIKFRTMVVNAEKIGDGLTVKSNNDDRITKVGKFLRSTSLDELPQLFNVISGQMSLVGPRPPVTYFPYKGYGEYPEWAKKRFTMHPGITGLAQVTVRNSVSWDERIVVDNKYIDHFSVYLDCKILFKTILKLFKSENIYMEQDNKSTKKSV</sequence>
<reference evidence="4 5" key="1">
    <citation type="submission" date="2019-06" db="EMBL/GenBank/DDBJ databases">
        <title>Cerasibacillus sp. nov., isolated from maize field.</title>
        <authorList>
            <person name="Lin S.-Y."/>
            <person name="Tsai C.-F."/>
            <person name="Young C.-C."/>
        </authorList>
    </citation>
    <scope>NUCLEOTIDE SEQUENCE [LARGE SCALE GENOMIC DNA]</scope>
    <source>
        <strain evidence="4 5">CC-CFT480</strain>
    </source>
</reference>
<dbReference type="PANTHER" id="PTHR30576:SF0">
    <property type="entry name" value="UNDECAPRENYL-PHOSPHATE N-ACETYLGALACTOSAMINYL 1-PHOSPHATE TRANSFERASE-RELATED"/>
    <property type="match status" value="1"/>
</dbReference>
<gene>
    <name evidence="4" type="ORF">FHP05_05125</name>
</gene>
<evidence type="ECO:0000256" key="1">
    <source>
        <dbReference type="ARBA" id="ARBA00006464"/>
    </source>
</evidence>
<keyword evidence="4" id="KW-0808">Transferase</keyword>
<keyword evidence="5" id="KW-1185">Reference proteome</keyword>